<proteinExistence type="predicted"/>
<reference evidence="2" key="2">
    <citation type="submission" date="2019-10" db="EMBL/GenBank/DDBJ databases">
        <title>Conservation and host-specific expression of non-tandemly repeated heterogenous ribosome RNA gene in arbuscular mycorrhizal fungi.</title>
        <authorList>
            <person name="Maeda T."/>
            <person name="Kobayashi Y."/>
            <person name="Nakagawa T."/>
            <person name="Ezawa T."/>
            <person name="Yamaguchi K."/>
            <person name="Bino T."/>
            <person name="Nishimoto Y."/>
            <person name="Shigenobu S."/>
            <person name="Kawaguchi M."/>
        </authorList>
    </citation>
    <scope>NUCLEOTIDE SEQUENCE</scope>
    <source>
        <strain evidence="2">HR1</strain>
    </source>
</reference>
<gene>
    <name evidence="2" type="ORF">RCL2_002592800</name>
    <name evidence="1" type="ORF">RclHR1_12520001</name>
</gene>
<dbReference type="Proteomes" id="UP000247702">
    <property type="component" value="Unassembled WGS sequence"/>
</dbReference>
<name>A0A2Z6QC61_9GLOM</name>
<sequence>MQVELKNRSFIIRVIQGNKQNKLLPGFLCESLLESNEEVENDLTNAISKLYKKIFQTKTHFFRTSVMGMDDNNILDEIISDLSFQPFSIHIQKINIIIHSIGMLAKQRTGCEFTSSFIYTKSKERTLFFQTVSENGCSIYVYKENQLSEKFHRSDTNSMWEKIGILKEWSGMTLFGLDNSNVKEKLERSRKLKCFHNE</sequence>
<dbReference type="EMBL" id="BEXD01000283">
    <property type="protein sequence ID" value="GBB86072.1"/>
    <property type="molecule type" value="Genomic_DNA"/>
</dbReference>
<reference evidence="1 3" key="1">
    <citation type="submission" date="2017-11" db="EMBL/GenBank/DDBJ databases">
        <title>The genome of Rhizophagus clarus HR1 reveals common genetic basis of auxotrophy among arbuscular mycorrhizal fungi.</title>
        <authorList>
            <person name="Kobayashi Y."/>
        </authorList>
    </citation>
    <scope>NUCLEOTIDE SEQUENCE [LARGE SCALE GENOMIC DNA]</scope>
    <source>
        <strain evidence="1 3">HR1</strain>
    </source>
</reference>
<accession>A0A2Z6QC61</accession>
<dbReference type="AlphaFoldDB" id="A0A2Z6QC61"/>
<keyword evidence="3" id="KW-1185">Reference proteome</keyword>
<evidence type="ECO:0000313" key="1">
    <source>
        <dbReference type="EMBL" id="GBB86072.1"/>
    </source>
</evidence>
<dbReference type="OrthoDB" id="2340658at2759"/>
<protein>
    <submittedName>
        <fullName evidence="1">Uncharacterized protein</fullName>
    </submittedName>
</protein>
<organism evidence="1 3">
    <name type="scientific">Rhizophagus clarus</name>
    <dbReference type="NCBI Taxonomy" id="94130"/>
    <lineage>
        <taxon>Eukaryota</taxon>
        <taxon>Fungi</taxon>
        <taxon>Fungi incertae sedis</taxon>
        <taxon>Mucoromycota</taxon>
        <taxon>Glomeromycotina</taxon>
        <taxon>Glomeromycetes</taxon>
        <taxon>Glomerales</taxon>
        <taxon>Glomeraceae</taxon>
        <taxon>Rhizophagus</taxon>
    </lineage>
</organism>
<comment type="caution">
    <text evidence="1">The sequence shown here is derived from an EMBL/GenBank/DDBJ whole genome shotgun (WGS) entry which is preliminary data.</text>
</comment>
<dbReference type="Proteomes" id="UP000615446">
    <property type="component" value="Unassembled WGS sequence"/>
</dbReference>
<evidence type="ECO:0000313" key="3">
    <source>
        <dbReference type="Proteomes" id="UP000247702"/>
    </source>
</evidence>
<evidence type="ECO:0000313" key="2">
    <source>
        <dbReference type="EMBL" id="GES99422.1"/>
    </source>
</evidence>
<dbReference type="EMBL" id="BLAL01000281">
    <property type="protein sequence ID" value="GES99422.1"/>
    <property type="molecule type" value="Genomic_DNA"/>
</dbReference>